<dbReference type="PANTHER" id="PTHR35149">
    <property type="entry name" value="SLL5132 PROTEIN"/>
    <property type="match status" value="1"/>
</dbReference>
<feature type="domain" description="GmrSD restriction endonucleases N-terminal" evidence="1">
    <location>
        <begin position="12"/>
        <end position="179"/>
    </location>
</feature>
<dbReference type="Pfam" id="PF03235">
    <property type="entry name" value="GmrSD_N"/>
    <property type="match status" value="1"/>
</dbReference>
<dbReference type="InterPro" id="IPR004919">
    <property type="entry name" value="GmrSD_N"/>
</dbReference>
<reference evidence="3" key="1">
    <citation type="submission" date="2016-03" db="EMBL/GenBank/DDBJ databases">
        <title>Co-evolution between Pasteurellaceae and their hosts.</title>
        <authorList>
            <person name="Hansen M.J."/>
            <person name="Bojesen A.M."/>
            <person name="Planet P."/>
        </authorList>
    </citation>
    <scope>NUCLEOTIDE SEQUENCE</scope>
    <source>
        <strain evidence="3">146/S8/89</strain>
    </source>
</reference>
<evidence type="ECO:0000259" key="1">
    <source>
        <dbReference type="Pfam" id="PF03235"/>
    </source>
</evidence>
<dbReference type="PANTHER" id="PTHR35149:SF2">
    <property type="entry name" value="DUF262 DOMAIN-CONTAINING PROTEIN"/>
    <property type="match status" value="1"/>
</dbReference>
<name>A0A9X4PLX2_9PAST</name>
<proteinExistence type="predicted"/>
<gene>
    <name evidence="3" type="ORF">A6A20_00810</name>
</gene>
<dbReference type="RefSeq" id="WP_279571698.1">
    <property type="nucleotide sequence ID" value="NZ_LWID01000001.1"/>
</dbReference>
<comment type="caution">
    <text evidence="3">The sequence shown here is derived from an EMBL/GenBank/DDBJ whole genome shotgun (WGS) entry which is preliminary data.</text>
</comment>
<evidence type="ECO:0008006" key="5">
    <source>
        <dbReference type="Google" id="ProtNLM"/>
    </source>
</evidence>
<protein>
    <recommendedName>
        <fullName evidence="5">DUF262 domain-containing protein</fullName>
    </recommendedName>
</protein>
<feature type="domain" description="DUF7834" evidence="2">
    <location>
        <begin position="190"/>
        <end position="441"/>
    </location>
</feature>
<dbReference type="EMBL" id="LWID01000001">
    <property type="protein sequence ID" value="MDG6894203.1"/>
    <property type="molecule type" value="Genomic_DNA"/>
</dbReference>
<keyword evidence="4" id="KW-1185">Reference proteome</keyword>
<evidence type="ECO:0000313" key="4">
    <source>
        <dbReference type="Proteomes" id="UP001155500"/>
    </source>
</evidence>
<dbReference type="Proteomes" id="UP001155500">
    <property type="component" value="Unassembled WGS sequence"/>
</dbReference>
<organism evidence="3 4">
    <name type="scientific">Volucribacter amazonae</name>
    <dbReference type="NCBI Taxonomy" id="256731"/>
    <lineage>
        <taxon>Bacteria</taxon>
        <taxon>Pseudomonadati</taxon>
        <taxon>Pseudomonadota</taxon>
        <taxon>Gammaproteobacteria</taxon>
        <taxon>Pasteurellales</taxon>
        <taxon>Pasteurellaceae</taxon>
        <taxon>Volucribacter</taxon>
    </lineage>
</organism>
<accession>A0A9X4PLX2</accession>
<evidence type="ECO:0000259" key="2">
    <source>
        <dbReference type="Pfam" id="PF25202"/>
    </source>
</evidence>
<dbReference type="Pfam" id="PF25202">
    <property type="entry name" value="DUF7834"/>
    <property type="match status" value="1"/>
</dbReference>
<evidence type="ECO:0000313" key="3">
    <source>
        <dbReference type="EMBL" id="MDG6894203.1"/>
    </source>
</evidence>
<dbReference type="AlphaFoldDB" id="A0A9X4PLX2"/>
<dbReference type="InterPro" id="IPR057156">
    <property type="entry name" value="DUF7834"/>
</dbReference>
<sequence length="455" mass="54652">MTEKTTTGTKTIQEILKEKNLSIPNYQRPYKWSEKHIHQLLDDLYFHFDKDRDYQLGTIIIHNNENSLKIVDGQQRLISLSLLFYALKPDKELPLLKQGRDNLNAENKQQIINNYQLITSFINLRLADKVKKQAFLEKIENYKMGYIEITDLDEAFQLFDSQNSRGKPLEAYDLLKAYHLREKFDNEKNKLQYVKKWEEAADATEANLKQVIGDMLYPLRKWYKNEKYLHYFSRQHIDMFKGAKPEQNDPYLLAIYASRAIHQIQAQFHYLVDKKFSQSYFSVNQPIINGELFFEYVIHYIEVYHFLFNQEKGYLSKDFYLLKNLKNSEKYKKENYKSLFDFIHSYNGSHRTGDGYIRELFKCLIFRYYDKFGYNKLDEAVNLCFRWCYKLRLENGTLFYNIIEDKLLYPNKNSLLRYLENASSAEEFLRYPITKINKVERNDLDYLENIINGEL</sequence>